<keyword evidence="2" id="KW-0378">Hydrolase</keyword>
<dbReference type="EMBL" id="FQTY01000003">
    <property type="protein sequence ID" value="SHE57228.1"/>
    <property type="molecule type" value="Genomic_DNA"/>
</dbReference>
<dbReference type="STRING" id="1123404.SAMN02745784_01140"/>
<proteinExistence type="predicted"/>
<dbReference type="SMART" id="SM00490">
    <property type="entry name" value="HELICc"/>
    <property type="match status" value="1"/>
</dbReference>
<dbReference type="AlphaFoldDB" id="A0A1M4UKP6"/>
<dbReference type="SMART" id="SM00487">
    <property type="entry name" value="DEXDc"/>
    <property type="match status" value="1"/>
</dbReference>
<dbReference type="Pfam" id="PF00176">
    <property type="entry name" value="SNF2-rel_dom"/>
    <property type="match status" value="1"/>
</dbReference>
<dbReference type="PANTHER" id="PTHR45766">
    <property type="entry name" value="DNA ANNEALING HELICASE AND ENDONUCLEASE ZRANB3 FAMILY MEMBER"/>
    <property type="match status" value="1"/>
</dbReference>
<dbReference type="CDD" id="cd18793">
    <property type="entry name" value="SF2_C_SNF"/>
    <property type="match status" value="1"/>
</dbReference>
<reference evidence="8" key="1">
    <citation type="submission" date="2016-11" db="EMBL/GenBank/DDBJ databases">
        <authorList>
            <person name="Varghese N."/>
            <person name="Submissions S."/>
        </authorList>
    </citation>
    <scope>NUCLEOTIDE SEQUENCE [LARGE SCALE GENOMIC DNA]</scope>
    <source>
        <strain evidence="8">DSM 18095</strain>
    </source>
</reference>
<dbReference type="CDD" id="cd18011">
    <property type="entry name" value="DEXDc_RapA"/>
    <property type="match status" value="1"/>
</dbReference>
<dbReference type="GO" id="GO:0016787">
    <property type="term" value="F:hydrolase activity"/>
    <property type="evidence" value="ECO:0007669"/>
    <property type="project" value="UniProtKB-KW"/>
</dbReference>
<dbReference type="SUPFAM" id="SSF52540">
    <property type="entry name" value="P-loop containing nucleoside triphosphate hydrolases"/>
    <property type="match status" value="2"/>
</dbReference>
<dbReference type="InterPro" id="IPR057342">
    <property type="entry name" value="DEXDc_RapA"/>
</dbReference>
<feature type="domain" description="Helicase C-terminal" evidence="6">
    <location>
        <begin position="688"/>
        <end position="873"/>
    </location>
</feature>
<accession>A0A1M4UKP6</accession>
<evidence type="ECO:0000256" key="1">
    <source>
        <dbReference type="ARBA" id="ARBA00022741"/>
    </source>
</evidence>
<dbReference type="InterPro" id="IPR049730">
    <property type="entry name" value="SNF2/RAD54-like_C"/>
</dbReference>
<keyword evidence="1" id="KW-0547">Nucleotide-binding</keyword>
<evidence type="ECO:0000256" key="4">
    <source>
        <dbReference type="ARBA" id="ARBA00022840"/>
    </source>
</evidence>
<organism evidence="7 8">
    <name type="scientific">Tissierella praeacuta DSM 18095</name>
    <dbReference type="NCBI Taxonomy" id="1123404"/>
    <lineage>
        <taxon>Bacteria</taxon>
        <taxon>Bacillati</taxon>
        <taxon>Bacillota</taxon>
        <taxon>Tissierellia</taxon>
        <taxon>Tissierellales</taxon>
        <taxon>Tissierellaceae</taxon>
        <taxon>Tissierella</taxon>
    </lineage>
</organism>
<dbReference type="InterPro" id="IPR038718">
    <property type="entry name" value="SNF2-like_sf"/>
</dbReference>
<keyword evidence="8" id="KW-1185">Reference proteome</keyword>
<dbReference type="InterPro" id="IPR027417">
    <property type="entry name" value="P-loop_NTPase"/>
</dbReference>
<dbReference type="Gene3D" id="3.40.50.300">
    <property type="entry name" value="P-loop containing nucleotide triphosphate hydrolases"/>
    <property type="match status" value="1"/>
</dbReference>
<evidence type="ECO:0000259" key="5">
    <source>
        <dbReference type="PROSITE" id="PS51192"/>
    </source>
</evidence>
<dbReference type="PANTHER" id="PTHR45766:SF6">
    <property type="entry name" value="SWI_SNF-RELATED MATRIX-ASSOCIATED ACTIN-DEPENDENT REGULATOR OF CHROMATIN SUBFAMILY A-LIKE PROTEIN 1"/>
    <property type="match status" value="1"/>
</dbReference>
<evidence type="ECO:0000256" key="2">
    <source>
        <dbReference type="ARBA" id="ARBA00022801"/>
    </source>
</evidence>
<sequence length="1080" mass="125902">MEIIDNIQSLLGDNLKKTINKGDKLSIVASCFSIYAYESLKKELEGIDELKFVFNSPTFIKDKIDKEKREFYIPKLNRERSLYGTEFEIKLKNELTQKAIAKECSDWIKRKVTFKSNKTNAGLQGFINIESNEPKCTYTQINGFTTVDLGYEKGNNLSNIAIKSEDYSITKTYFTLFEQLWNDRDKLEDITNEVVDYITTVYNENSPEFIYFVILYNIFNEFLEDITEDILPNESTGFKETEIWKRLYNFQRDAVIGIINKLEKYNGCILADSVGLGKTFTALGVIKYYELRNKSVLVLCPKKLSENWNTYRENYTNNILAKDRFNYDVLYHTDLSRENGYSNGINLGRLNWSNYDLIVIDESHNFRNNDPYKNKQTRYQRLMNDVIRPGVKTSVLMLSATPVNNKFTDLRNQLALAYEGNTSNINAKLNTERGIEDIFRRTQLNFNKWSKLPNDERTTERLLQMLDFDFFELLDSLTIARSRKHIQRYYNVEEIGKFPTRLKPISHFCKLTDRKDVINYNDIFNELTKLNLSIYAPFNYILASRLNFYENIYDTVVRGGIGSLRQADRERSLQTLMRINLLKRLESSVDAFRITLSKMLSNIENTIEDIDKFDLHISNWFVNQNEINNINLDEDDWLDDDYSIGSTVKINLADIDRISWREDLESDRNVITSLLEEMEKITADHDTKLKTLEKIIDEKIYRQMNSGNKKVIIFTAFADTADYLYEHISKFAKGNYNLETAKVVGSDANKTTLKIKNDLHTILTCFSPISKEKHLTMPDIKGEIDILIATDCISEGQNLQDCDYLINYDIHWNPVRITQRFGRIDRIRSKNETIQLVNFWPDMTLDEYIKLKERVENRMIIVDVTATGDDNYLSNKSTDLEYRKDQLKRLQEEVLDLEDINTGVSITDLGLNDFRMDLVSYVKENGDLDKVPNGLHTVIKSDEEKGILPGTIYVLKNINDELDKNKRNMIYPFYLVYMKYNGEVYLEHLKVKKILDILRTGCKGKNKPVKEAYLEFNKETKDGRKMDKYSRLLEDTIRSIVDVNEDSDIDSLFSAGGTTALLENIKGLDDFELISFVIIR</sequence>
<keyword evidence="4" id="KW-0067">ATP-binding</keyword>
<evidence type="ECO:0000313" key="8">
    <source>
        <dbReference type="Proteomes" id="UP000184114"/>
    </source>
</evidence>
<evidence type="ECO:0000313" key="7">
    <source>
        <dbReference type="EMBL" id="SHE57228.1"/>
    </source>
</evidence>
<dbReference type="PROSITE" id="PS51192">
    <property type="entry name" value="HELICASE_ATP_BIND_1"/>
    <property type="match status" value="1"/>
</dbReference>
<keyword evidence="3 7" id="KW-0347">Helicase</keyword>
<gene>
    <name evidence="7" type="ORF">SAMN02745784_01140</name>
</gene>
<dbReference type="Pfam" id="PF00271">
    <property type="entry name" value="Helicase_C"/>
    <property type="match status" value="1"/>
</dbReference>
<dbReference type="InterPro" id="IPR001650">
    <property type="entry name" value="Helicase_C-like"/>
</dbReference>
<dbReference type="InterPro" id="IPR000330">
    <property type="entry name" value="SNF2_N"/>
</dbReference>
<evidence type="ECO:0000256" key="3">
    <source>
        <dbReference type="ARBA" id="ARBA00022806"/>
    </source>
</evidence>
<dbReference type="GO" id="GO:0004386">
    <property type="term" value="F:helicase activity"/>
    <property type="evidence" value="ECO:0007669"/>
    <property type="project" value="UniProtKB-KW"/>
</dbReference>
<dbReference type="GO" id="GO:0005524">
    <property type="term" value="F:ATP binding"/>
    <property type="evidence" value="ECO:0007669"/>
    <property type="project" value="UniProtKB-KW"/>
</dbReference>
<protein>
    <submittedName>
        <fullName evidence="7">Helicase conserved C-terminal domain-containing protein</fullName>
    </submittedName>
</protein>
<name>A0A1M4UKP6_9FIRM</name>
<dbReference type="GO" id="GO:0031297">
    <property type="term" value="P:replication fork processing"/>
    <property type="evidence" value="ECO:0007669"/>
    <property type="project" value="TreeGrafter"/>
</dbReference>
<dbReference type="Proteomes" id="UP000184114">
    <property type="component" value="Unassembled WGS sequence"/>
</dbReference>
<dbReference type="Gene3D" id="3.40.50.10810">
    <property type="entry name" value="Tandem AAA-ATPase domain"/>
    <property type="match status" value="1"/>
</dbReference>
<dbReference type="PROSITE" id="PS51194">
    <property type="entry name" value="HELICASE_CTER"/>
    <property type="match status" value="1"/>
</dbReference>
<feature type="domain" description="Helicase ATP-binding" evidence="5">
    <location>
        <begin position="259"/>
        <end position="420"/>
    </location>
</feature>
<dbReference type="CDD" id="cd10311">
    <property type="entry name" value="PLDc_N_DEXD_c"/>
    <property type="match status" value="1"/>
</dbReference>
<dbReference type="InterPro" id="IPR014001">
    <property type="entry name" value="Helicase_ATP-bd"/>
</dbReference>
<dbReference type="GO" id="GO:0006281">
    <property type="term" value="P:DNA repair"/>
    <property type="evidence" value="ECO:0007669"/>
    <property type="project" value="TreeGrafter"/>
</dbReference>
<dbReference type="GeneID" id="90996044"/>
<evidence type="ECO:0000259" key="6">
    <source>
        <dbReference type="PROSITE" id="PS51194"/>
    </source>
</evidence>
<dbReference type="RefSeq" id="WP_072974133.1">
    <property type="nucleotide sequence ID" value="NZ_FQTY01000003.1"/>
</dbReference>